<dbReference type="OrthoDB" id="341609at2157"/>
<evidence type="ECO:0000256" key="5">
    <source>
        <dbReference type="PROSITE-ProRule" id="PRU01240"/>
    </source>
</evidence>
<feature type="active site" description="Charge relay system" evidence="5">
    <location>
        <position position="66"/>
    </location>
</feature>
<dbReference type="PROSITE" id="PS51892">
    <property type="entry name" value="SUBTILASE"/>
    <property type="match status" value="1"/>
</dbReference>
<dbReference type="InterPro" id="IPR036852">
    <property type="entry name" value="Peptidase_S8/S53_dom_sf"/>
</dbReference>
<proteinExistence type="inferred from homology"/>
<sequence length="435" mass="44792">MGRTKQVAVLVAIVLVVSSLAGGLAGLAISLESTAADAELGEPTVQTEAVHETGITGENVSVGILDVTGFDAEQPLLEDRVVTSRGFGDGVAVDDPTDNHGTAAAITVARTAPDAELYLGTVETPADYAAGLEWLVEEDVDVVVTPVVDAGTVGDGTADIARSTTAAIDQGVIVVAPVGNIGDGHWIGTYDPDEDGVHSFDHGPLNGIDGQTGHAEFHLAWNDPDESYHLELHRLGDDGTTDLVARSLPREHRPESAERLTVRLEDDRYALVVRGPGAGDGTNTTVRIASPTHSLDEARSERSVTAPATAPEAIAVGAYDPSSESVAPFSSRGPTTDGRLGVYVVAPSGNHGPGTESFEGTSASAAYVGGVVALVCETAPDLEPRDVRWTIASSAEPIDGVDAESGHGVIDPLAAVQAADSDREPPPEAESADSR</sequence>
<comment type="caution">
    <text evidence="8">The sequence shown here is derived from an EMBL/GenBank/DDBJ whole genome shotgun (WGS) entry which is preliminary data.</text>
</comment>
<evidence type="ECO:0000256" key="2">
    <source>
        <dbReference type="ARBA" id="ARBA00022670"/>
    </source>
</evidence>
<dbReference type="InterPro" id="IPR015500">
    <property type="entry name" value="Peptidase_S8_subtilisin-rel"/>
</dbReference>
<evidence type="ECO:0000256" key="3">
    <source>
        <dbReference type="ARBA" id="ARBA00022801"/>
    </source>
</evidence>
<keyword evidence="9" id="KW-1185">Reference proteome</keyword>
<name>A0A4S3TMW2_9EURY</name>
<evidence type="ECO:0000256" key="4">
    <source>
        <dbReference type="ARBA" id="ARBA00022825"/>
    </source>
</evidence>
<keyword evidence="2 5" id="KW-0645">Protease</keyword>
<feature type="active site" description="Charge relay system" evidence="5">
    <location>
        <position position="362"/>
    </location>
</feature>
<feature type="active site" description="Charge relay system" evidence="5">
    <location>
        <position position="100"/>
    </location>
</feature>
<feature type="region of interest" description="Disordered" evidence="6">
    <location>
        <begin position="397"/>
        <end position="435"/>
    </location>
</feature>
<keyword evidence="3 5" id="KW-0378">Hydrolase</keyword>
<dbReference type="RefSeq" id="WP_141464002.1">
    <property type="nucleotide sequence ID" value="NZ_RBZW01000019.1"/>
</dbReference>
<protein>
    <submittedName>
        <fullName evidence="8">Subtilase</fullName>
    </submittedName>
</protein>
<organism evidence="8 9">
    <name type="scientific">Salinadaptatus halalkaliphilus</name>
    <dbReference type="NCBI Taxonomy" id="2419781"/>
    <lineage>
        <taxon>Archaea</taxon>
        <taxon>Methanobacteriati</taxon>
        <taxon>Methanobacteriota</taxon>
        <taxon>Stenosarchaea group</taxon>
        <taxon>Halobacteria</taxon>
        <taxon>Halobacteriales</taxon>
        <taxon>Natrialbaceae</taxon>
        <taxon>Salinadaptatus</taxon>
    </lineage>
</organism>
<dbReference type="Pfam" id="PF00082">
    <property type="entry name" value="Peptidase_S8"/>
    <property type="match status" value="1"/>
</dbReference>
<evidence type="ECO:0000259" key="7">
    <source>
        <dbReference type="Pfam" id="PF00082"/>
    </source>
</evidence>
<dbReference type="SUPFAM" id="SSF52743">
    <property type="entry name" value="Subtilisin-like"/>
    <property type="match status" value="1"/>
</dbReference>
<feature type="domain" description="Peptidase S8/S53" evidence="7">
    <location>
        <begin position="297"/>
        <end position="408"/>
    </location>
</feature>
<dbReference type="Gene3D" id="3.40.50.200">
    <property type="entry name" value="Peptidase S8/S53 domain"/>
    <property type="match status" value="2"/>
</dbReference>
<gene>
    <name evidence="8" type="ORF">D8Y22_07090</name>
</gene>
<dbReference type="Proteomes" id="UP000318864">
    <property type="component" value="Unassembled WGS sequence"/>
</dbReference>
<evidence type="ECO:0000313" key="9">
    <source>
        <dbReference type="Proteomes" id="UP000318864"/>
    </source>
</evidence>
<evidence type="ECO:0000256" key="6">
    <source>
        <dbReference type="SAM" id="MobiDB-lite"/>
    </source>
</evidence>
<dbReference type="PANTHER" id="PTHR43806">
    <property type="entry name" value="PEPTIDASE S8"/>
    <property type="match status" value="1"/>
</dbReference>
<dbReference type="InterPro" id="IPR000209">
    <property type="entry name" value="Peptidase_S8/S53_dom"/>
</dbReference>
<evidence type="ECO:0000256" key="1">
    <source>
        <dbReference type="ARBA" id="ARBA00011073"/>
    </source>
</evidence>
<evidence type="ECO:0000313" key="8">
    <source>
        <dbReference type="EMBL" id="THE65572.1"/>
    </source>
</evidence>
<feature type="compositionally biased region" description="Basic and acidic residues" evidence="6">
    <location>
        <begin position="420"/>
        <end position="435"/>
    </location>
</feature>
<dbReference type="EMBL" id="RBZW01000019">
    <property type="protein sequence ID" value="THE65572.1"/>
    <property type="molecule type" value="Genomic_DNA"/>
</dbReference>
<dbReference type="GO" id="GO:0006508">
    <property type="term" value="P:proteolysis"/>
    <property type="evidence" value="ECO:0007669"/>
    <property type="project" value="UniProtKB-KW"/>
</dbReference>
<accession>A0A4S3TMW2</accession>
<dbReference type="PANTHER" id="PTHR43806:SF11">
    <property type="entry name" value="CEREVISIN-RELATED"/>
    <property type="match status" value="1"/>
</dbReference>
<dbReference type="InterPro" id="IPR050131">
    <property type="entry name" value="Peptidase_S8_subtilisin-like"/>
</dbReference>
<dbReference type="GO" id="GO:0004252">
    <property type="term" value="F:serine-type endopeptidase activity"/>
    <property type="evidence" value="ECO:0007669"/>
    <property type="project" value="UniProtKB-UniRule"/>
</dbReference>
<dbReference type="AlphaFoldDB" id="A0A4S3TMW2"/>
<comment type="similarity">
    <text evidence="1 5">Belongs to the peptidase S8 family.</text>
</comment>
<dbReference type="PRINTS" id="PR00723">
    <property type="entry name" value="SUBTILISIN"/>
</dbReference>
<keyword evidence="4 5" id="KW-0720">Serine protease</keyword>
<reference evidence="8 9" key="1">
    <citation type="submission" date="2018-10" db="EMBL/GenBank/DDBJ databases">
        <title>Natronolimnobius sp. XQ-INN 246 isolated from Inner Mongolia Autonomous Region of China.</title>
        <authorList>
            <person name="Xue Q."/>
        </authorList>
    </citation>
    <scope>NUCLEOTIDE SEQUENCE [LARGE SCALE GENOMIC DNA]</scope>
    <source>
        <strain evidence="8 9">XQ-INN 246</strain>
    </source>
</reference>